<feature type="region of interest" description="Disordered" evidence="2">
    <location>
        <begin position="329"/>
        <end position="348"/>
    </location>
</feature>
<dbReference type="InterPro" id="IPR011990">
    <property type="entry name" value="TPR-like_helical_dom_sf"/>
</dbReference>
<feature type="region of interest" description="Disordered" evidence="2">
    <location>
        <begin position="206"/>
        <end position="264"/>
    </location>
</feature>
<comment type="similarity">
    <text evidence="1">Belongs to the sel-1 family.</text>
</comment>
<dbReference type="PANTHER" id="PTHR11102">
    <property type="entry name" value="SEL-1-LIKE PROTEIN"/>
    <property type="match status" value="1"/>
</dbReference>
<reference evidence="3" key="1">
    <citation type="submission" date="2023-10" db="EMBL/GenBank/DDBJ databases">
        <authorList>
            <person name="Chen Y."/>
            <person name="Shah S."/>
            <person name="Dougan E. K."/>
            <person name="Thang M."/>
            <person name="Chan C."/>
        </authorList>
    </citation>
    <scope>NUCLEOTIDE SEQUENCE [LARGE SCALE GENOMIC DNA]</scope>
</reference>
<dbReference type="Proteomes" id="UP001189429">
    <property type="component" value="Unassembled WGS sequence"/>
</dbReference>
<dbReference type="Gene3D" id="1.25.40.10">
    <property type="entry name" value="Tetratricopeptide repeat domain"/>
    <property type="match status" value="3"/>
</dbReference>
<dbReference type="Pfam" id="PF08238">
    <property type="entry name" value="Sel1"/>
    <property type="match status" value="7"/>
</dbReference>
<gene>
    <name evidence="3" type="ORF">PCOR1329_LOCUS7101</name>
</gene>
<dbReference type="InterPro" id="IPR050767">
    <property type="entry name" value="Sel1_AlgK"/>
</dbReference>
<comment type="caution">
    <text evidence="3">The sequence shown here is derived from an EMBL/GenBank/DDBJ whole genome shotgun (WGS) entry which is preliminary data.</text>
</comment>
<feature type="compositionally biased region" description="Basic residues" evidence="2">
    <location>
        <begin position="235"/>
        <end position="256"/>
    </location>
</feature>
<dbReference type="SMART" id="SM00671">
    <property type="entry name" value="SEL1"/>
    <property type="match status" value="5"/>
</dbReference>
<name>A0ABN9Q4Y3_9DINO</name>
<evidence type="ECO:0000313" key="4">
    <source>
        <dbReference type="Proteomes" id="UP001189429"/>
    </source>
</evidence>
<sequence length="348" mass="37212">MDKATTFLGQAAESGVSAAQYTLGCMLLDTPPQDTEEKKWAAHWLNKAAEQGNMKAQLTVGRMFLFGVGVEEDPAAAAEWTSAAASSGEPEAEYMMACLLLTGTGVEANPEWSKHWLENAARKGIVDAGRCMEWLQCGEVARAEALAAYHLGMLGIEEQGAPSRERAQRLLISSAEKGEADAQYMLGKICFFLYVPGLPRHGGVLGREAGGRSAADPGRHAGPRPRTGPGGQGAHVRHRRREGRAQGRRVYHPRGRERHEGGPVFDGLDAARGQGGPGSDKPLAAQWFEKAALQGHQNAQYNLSQMLATGDGIEMDRRREGDLLAAARRVAAPRSAARAADARQGGAP</sequence>
<evidence type="ECO:0000313" key="3">
    <source>
        <dbReference type="EMBL" id="CAK0798307.1"/>
    </source>
</evidence>
<accession>A0ABN9Q4Y3</accession>
<evidence type="ECO:0000256" key="1">
    <source>
        <dbReference type="ARBA" id="ARBA00038101"/>
    </source>
</evidence>
<evidence type="ECO:0008006" key="5">
    <source>
        <dbReference type="Google" id="ProtNLM"/>
    </source>
</evidence>
<protein>
    <recommendedName>
        <fullName evidence="5">Sel1 repeat family protein</fullName>
    </recommendedName>
</protein>
<organism evidence="3 4">
    <name type="scientific">Prorocentrum cordatum</name>
    <dbReference type="NCBI Taxonomy" id="2364126"/>
    <lineage>
        <taxon>Eukaryota</taxon>
        <taxon>Sar</taxon>
        <taxon>Alveolata</taxon>
        <taxon>Dinophyceae</taxon>
        <taxon>Prorocentrales</taxon>
        <taxon>Prorocentraceae</taxon>
        <taxon>Prorocentrum</taxon>
    </lineage>
</organism>
<dbReference type="EMBL" id="CAUYUJ010001916">
    <property type="protein sequence ID" value="CAK0798307.1"/>
    <property type="molecule type" value="Genomic_DNA"/>
</dbReference>
<keyword evidence="4" id="KW-1185">Reference proteome</keyword>
<evidence type="ECO:0000256" key="2">
    <source>
        <dbReference type="SAM" id="MobiDB-lite"/>
    </source>
</evidence>
<dbReference type="PANTHER" id="PTHR11102:SF160">
    <property type="entry name" value="ERAD-ASSOCIATED E3 UBIQUITIN-PROTEIN LIGASE COMPONENT HRD3"/>
    <property type="match status" value="1"/>
</dbReference>
<proteinExistence type="inferred from homology"/>
<dbReference type="SUPFAM" id="SSF81901">
    <property type="entry name" value="HCP-like"/>
    <property type="match status" value="2"/>
</dbReference>
<dbReference type="InterPro" id="IPR006597">
    <property type="entry name" value="Sel1-like"/>
</dbReference>